<feature type="compositionally biased region" description="Low complexity" evidence="2">
    <location>
        <begin position="949"/>
        <end position="967"/>
    </location>
</feature>
<organism evidence="4 5">
    <name type="scientific">Micromonas commoda (strain RCC299 / NOUM17 / CCMP2709)</name>
    <name type="common">Picoplanktonic green alga</name>
    <dbReference type="NCBI Taxonomy" id="296587"/>
    <lineage>
        <taxon>Eukaryota</taxon>
        <taxon>Viridiplantae</taxon>
        <taxon>Chlorophyta</taxon>
        <taxon>Mamiellophyceae</taxon>
        <taxon>Mamiellales</taxon>
        <taxon>Mamiellaceae</taxon>
        <taxon>Micromonas</taxon>
    </lineage>
</organism>
<dbReference type="InterPro" id="IPR051948">
    <property type="entry name" value="Hsp70_co-chaperone_J-domain"/>
</dbReference>
<dbReference type="SUPFAM" id="SSF46565">
    <property type="entry name" value="Chaperone J-domain"/>
    <property type="match status" value="1"/>
</dbReference>
<feature type="compositionally biased region" description="Gly residues" evidence="2">
    <location>
        <begin position="179"/>
        <end position="189"/>
    </location>
</feature>
<feature type="compositionally biased region" description="Basic and acidic residues" evidence="2">
    <location>
        <begin position="785"/>
        <end position="794"/>
    </location>
</feature>
<evidence type="ECO:0000259" key="3">
    <source>
        <dbReference type="PROSITE" id="PS50076"/>
    </source>
</evidence>
<feature type="compositionally biased region" description="Basic and acidic residues" evidence="2">
    <location>
        <begin position="430"/>
        <end position="459"/>
    </location>
</feature>
<feature type="compositionally biased region" description="Basic and acidic residues" evidence="2">
    <location>
        <begin position="517"/>
        <end position="528"/>
    </location>
</feature>
<dbReference type="InterPro" id="IPR036116">
    <property type="entry name" value="FN3_sf"/>
</dbReference>
<dbReference type="RefSeq" id="XP_002502483.1">
    <property type="nucleotide sequence ID" value="XM_002502437.1"/>
</dbReference>
<evidence type="ECO:0000313" key="4">
    <source>
        <dbReference type="EMBL" id="ACO63741.1"/>
    </source>
</evidence>
<dbReference type="SUPFAM" id="SSF49265">
    <property type="entry name" value="Fibronectin type III"/>
    <property type="match status" value="1"/>
</dbReference>
<feature type="compositionally biased region" description="Pro residues" evidence="2">
    <location>
        <begin position="164"/>
        <end position="176"/>
    </location>
</feature>
<keyword evidence="5" id="KW-1185">Reference proteome</keyword>
<feature type="region of interest" description="Disordered" evidence="2">
    <location>
        <begin position="940"/>
        <end position="975"/>
    </location>
</feature>
<dbReference type="AlphaFoldDB" id="C1E635"/>
<feature type="compositionally biased region" description="Basic and acidic residues" evidence="2">
    <location>
        <begin position="541"/>
        <end position="554"/>
    </location>
</feature>
<dbReference type="GO" id="GO:0005783">
    <property type="term" value="C:endoplasmic reticulum"/>
    <property type="evidence" value="ECO:0007669"/>
    <property type="project" value="TreeGrafter"/>
</dbReference>
<feature type="compositionally biased region" description="Polar residues" evidence="2">
    <location>
        <begin position="860"/>
        <end position="869"/>
    </location>
</feature>
<protein>
    <recommendedName>
        <fullName evidence="3">J domain-containing protein</fullName>
    </recommendedName>
</protein>
<reference evidence="4 5" key="1">
    <citation type="journal article" date="2009" name="Science">
        <title>Green evolution and dynamic adaptations revealed by genomes of the marine picoeukaryotes Micromonas.</title>
        <authorList>
            <person name="Worden A.Z."/>
            <person name="Lee J.H."/>
            <person name="Mock T."/>
            <person name="Rouze P."/>
            <person name="Simmons M.P."/>
            <person name="Aerts A.L."/>
            <person name="Allen A.E."/>
            <person name="Cuvelier M.L."/>
            <person name="Derelle E."/>
            <person name="Everett M.V."/>
            <person name="Foulon E."/>
            <person name="Grimwood J."/>
            <person name="Gundlach H."/>
            <person name="Henrissat B."/>
            <person name="Napoli C."/>
            <person name="McDonald S.M."/>
            <person name="Parker M.S."/>
            <person name="Rombauts S."/>
            <person name="Salamov A."/>
            <person name="Von Dassow P."/>
            <person name="Badger J.H."/>
            <person name="Coutinho P.M."/>
            <person name="Demir E."/>
            <person name="Dubchak I."/>
            <person name="Gentemann C."/>
            <person name="Eikrem W."/>
            <person name="Gready J.E."/>
            <person name="John U."/>
            <person name="Lanier W."/>
            <person name="Lindquist E.A."/>
            <person name="Lucas S."/>
            <person name="Mayer K.F."/>
            <person name="Moreau H."/>
            <person name="Not F."/>
            <person name="Otillar R."/>
            <person name="Panaud O."/>
            <person name="Pangilinan J."/>
            <person name="Paulsen I."/>
            <person name="Piegu B."/>
            <person name="Poliakov A."/>
            <person name="Robbens S."/>
            <person name="Schmutz J."/>
            <person name="Toulza E."/>
            <person name="Wyss T."/>
            <person name="Zelensky A."/>
            <person name="Zhou K."/>
            <person name="Armbrust E.V."/>
            <person name="Bhattacharya D."/>
            <person name="Goodenough U.W."/>
            <person name="Van de Peer Y."/>
            <person name="Grigoriev I.V."/>
        </authorList>
    </citation>
    <scope>NUCLEOTIDE SEQUENCE [LARGE SCALE GENOMIC DNA]</scope>
    <source>
        <strain evidence="5">RCC299 / NOUM17</strain>
    </source>
</reference>
<dbReference type="Pfam" id="PF00226">
    <property type="entry name" value="DnaJ"/>
    <property type="match status" value="1"/>
</dbReference>
<feature type="compositionally biased region" description="Acidic residues" evidence="2">
    <location>
        <begin position="128"/>
        <end position="155"/>
    </location>
</feature>
<dbReference type="InterPro" id="IPR001623">
    <property type="entry name" value="DnaJ_domain"/>
</dbReference>
<evidence type="ECO:0000256" key="2">
    <source>
        <dbReference type="SAM" id="MobiDB-lite"/>
    </source>
</evidence>
<feature type="compositionally biased region" description="Low complexity" evidence="2">
    <location>
        <begin position="800"/>
        <end position="814"/>
    </location>
</feature>
<feature type="compositionally biased region" description="Pro residues" evidence="2">
    <location>
        <begin position="619"/>
        <end position="664"/>
    </location>
</feature>
<dbReference type="Gene3D" id="1.10.287.110">
    <property type="entry name" value="DnaJ domain"/>
    <property type="match status" value="1"/>
</dbReference>
<feature type="compositionally biased region" description="Basic and acidic residues" evidence="2">
    <location>
        <begin position="105"/>
        <end position="117"/>
    </location>
</feature>
<feature type="compositionally biased region" description="Polar residues" evidence="2">
    <location>
        <begin position="713"/>
        <end position="724"/>
    </location>
</feature>
<feature type="compositionally biased region" description="Pro residues" evidence="2">
    <location>
        <begin position="673"/>
        <end position="684"/>
    </location>
</feature>
<dbReference type="InterPro" id="IPR013783">
    <property type="entry name" value="Ig-like_fold"/>
</dbReference>
<feature type="compositionally biased region" description="Basic residues" evidence="2">
    <location>
        <begin position="382"/>
        <end position="391"/>
    </location>
</feature>
<dbReference type="EMBL" id="CP001326">
    <property type="protein sequence ID" value="ACO63741.1"/>
    <property type="molecule type" value="Genomic_DNA"/>
</dbReference>
<dbReference type="InterPro" id="IPR036869">
    <property type="entry name" value="J_dom_sf"/>
</dbReference>
<name>C1E635_MICCC</name>
<dbReference type="InParanoid" id="C1E635"/>
<dbReference type="KEGG" id="mis:MICPUN_100480"/>
<dbReference type="GO" id="GO:0051087">
    <property type="term" value="F:protein-folding chaperone binding"/>
    <property type="evidence" value="ECO:0007669"/>
    <property type="project" value="TreeGrafter"/>
</dbReference>
<evidence type="ECO:0000313" key="5">
    <source>
        <dbReference type="Proteomes" id="UP000002009"/>
    </source>
</evidence>
<dbReference type="Gene3D" id="2.60.40.10">
    <property type="entry name" value="Immunoglobulins"/>
    <property type="match status" value="1"/>
</dbReference>
<dbReference type="OMA" id="ACERADP"/>
<feature type="compositionally biased region" description="Basic and acidic residues" evidence="2">
    <location>
        <begin position="348"/>
        <end position="367"/>
    </location>
</feature>
<feature type="region of interest" description="Disordered" evidence="2">
    <location>
        <begin position="430"/>
        <end position="912"/>
    </location>
</feature>
<feature type="compositionally biased region" description="Low complexity" evidence="2">
    <location>
        <begin position="588"/>
        <end position="618"/>
    </location>
</feature>
<dbReference type="PANTHER" id="PTHR44360">
    <property type="entry name" value="DNAJ HOMOLOG SUBFAMILY B MEMBER 9"/>
    <property type="match status" value="1"/>
</dbReference>
<gene>
    <name evidence="4" type="ORF">MICPUN_100480</name>
</gene>
<dbReference type="PANTHER" id="PTHR44360:SF1">
    <property type="entry name" value="DNAJ HOMOLOG SUBFAMILY B MEMBER 9"/>
    <property type="match status" value="1"/>
</dbReference>
<evidence type="ECO:0000256" key="1">
    <source>
        <dbReference type="ARBA" id="ARBA00023186"/>
    </source>
</evidence>
<dbReference type="eggNOG" id="KOG0713">
    <property type="taxonomic scope" value="Eukaryota"/>
</dbReference>
<feature type="domain" description="J" evidence="3">
    <location>
        <begin position="5"/>
        <end position="71"/>
    </location>
</feature>
<dbReference type="STRING" id="296587.C1E635"/>
<dbReference type="PRINTS" id="PR00625">
    <property type="entry name" value="JDOMAIN"/>
</dbReference>
<dbReference type="OrthoDB" id="498926at2759"/>
<keyword evidence="1" id="KW-0143">Chaperone</keyword>
<accession>C1E635</accession>
<feature type="compositionally biased region" description="Basic residues" evidence="2">
    <location>
        <begin position="559"/>
        <end position="571"/>
    </location>
</feature>
<feature type="region of interest" description="Disordered" evidence="2">
    <location>
        <begin position="342"/>
        <end position="403"/>
    </location>
</feature>
<dbReference type="Proteomes" id="UP000002009">
    <property type="component" value="Chromosome 5"/>
</dbReference>
<dbReference type="SMART" id="SM00271">
    <property type="entry name" value="DnaJ"/>
    <property type="match status" value="1"/>
</dbReference>
<dbReference type="GeneID" id="8243388"/>
<feature type="region of interest" description="Disordered" evidence="2">
    <location>
        <begin position="100"/>
        <end position="211"/>
    </location>
</feature>
<dbReference type="CDD" id="cd06257">
    <property type="entry name" value="DnaJ"/>
    <property type="match status" value="1"/>
</dbReference>
<sequence>MKRSAALQILGVSDDLDANALRQAYRKLALKHHPDKNPGDPDAEQKFKEVVSAYECLTREDDEDAVADIFESADDMRDFAASFFESFFFGGGFRGGQTFTFAEGRFPRPDNRRDANGGKKGGGSKRDDDDESDEYSDDDDYDDDYYDDDYSDDDYADLHDFFSQPPPGWQPPPGFKPPGRGGGGRGGWFGEKPPRRSSRGEGSGSVDDDELFERLERMRKEAARYAAELARKDDEARRAKQPLEKLQRPTLVSRTDTSITLNLHRSKNTNQTLPKDRCWELSLTKERERDYSVFTSVKGKTVVTVSDLIPGTRYCFKARVGRVEPDGDVSEWGPYSVESAYATSGKAPPEHHGRASHGAKADADKGAAAENGDVAEAIHGTMSKKAKKRAAKERAAAEEAEAAAKGASAAQQAAAETSAAADRQAALRRAAEAAAEREMAEMEEIRRKMESKKAKDKTADAASSQAQELAGHQPAGNTEGLSKKALQRKKKKEKLAAETAQRLEREAASAPAVTDEELARRLQAEEGGYKYQPGTFESDEALARRLQAEEDKYKTHAPPSHHHHHHHHQQQHHQPEHQQNPANTQGRQQQIAAAHQYAAQRQQQQQSAFAAAPNAAAVPPLPRGAPPPPPPHPPPPPPGGPPPPANRVPTPKAPGAPPLPPGPRPGTNSRGAAPPPPMPPPGAPPGGMRQNPYAAAAQNPYEFAATAAGAYSSGDSRADSWQQERQPDDGGNPYYSGNSHTWQQHQQQHQQQHHRDERWRTPDPWAAINGGGFELPSDDDFVGAVRDHADERPTQRIQRGGSNNGSSHSGYPVGSPGGSAYGSAPREGGAWSNGVGGAWSNDETETGWTDSAHGYGADSMTDSRTNSRIESAAHGYSQQQLQQHQQHHQHHQHQYSYAPGSSPPVGSHGTSLAGMDSYGGIFGTSPGSAHGSYGGGGGMWSTLEPSKPPAVGGASQHAAAAAHPPVVKRGGLGGVSLEGDMDGLNLGGGLFPPGGSTFSFLEDNGGS</sequence>
<dbReference type="GO" id="GO:0036503">
    <property type="term" value="P:ERAD pathway"/>
    <property type="evidence" value="ECO:0007669"/>
    <property type="project" value="TreeGrafter"/>
</dbReference>
<proteinExistence type="predicted"/>
<dbReference type="GO" id="GO:0051787">
    <property type="term" value="F:misfolded protein binding"/>
    <property type="evidence" value="ECO:0007669"/>
    <property type="project" value="TreeGrafter"/>
</dbReference>
<dbReference type="PROSITE" id="PS50076">
    <property type="entry name" value="DNAJ_2"/>
    <property type="match status" value="1"/>
</dbReference>